<comment type="caution">
    <text evidence="2">The sequence shown here is derived from an EMBL/GenBank/DDBJ whole genome shotgun (WGS) entry which is preliminary data.</text>
</comment>
<dbReference type="EMBL" id="BSSU01000010">
    <property type="protein sequence ID" value="GLX82659.1"/>
    <property type="molecule type" value="Genomic_DNA"/>
</dbReference>
<dbReference type="Proteomes" id="UP001157133">
    <property type="component" value="Unassembled WGS sequence"/>
</dbReference>
<dbReference type="InterPro" id="IPR005625">
    <property type="entry name" value="PepSY-ass_TM"/>
</dbReference>
<evidence type="ECO:0000313" key="3">
    <source>
        <dbReference type="Proteomes" id="UP001157133"/>
    </source>
</evidence>
<protein>
    <recommendedName>
        <fullName evidence="4">PepSY domain-containing protein</fullName>
    </recommendedName>
</protein>
<organism evidence="2 3">
    <name type="scientific">Thalassotalea eurytherma</name>
    <dbReference type="NCBI Taxonomy" id="1144278"/>
    <lineage>
        <taxon>Bacteria</taxon>
        <taxon>Pseudomonadati</taxon>
        <taxon>Pseudomonadota</taxon>
        <taxon>Gammaproteobacteria</taxon>
        <taxon>Alteromonadales</taxon>
        <taxon>Colwelliaceae</taxon>
        <taxon>Thalassotalea</taxon>
    </lineage>
</organism>
<keyword evidence="1" id="KW-1133">Transmembrane helix</keyword>
<reference evidence="2 3" key="1">
    <citation type="submission" date="2023-03" db="EMBL/GenBank/DDBJ databases">
        <title>Draft genome sequence of Thalassotalea eurytherma JCM 18482T.</title>
        <authorList>
            <person name="Sawabe T."/>
        </authorList>
    </citation>
    <scope>NUCLEOTIDE SEQUENCE [LARGE SCALE GENOMIC DNA]</scope>
    <source>
        <strain evidence="2 3">JCM 18482</strain>
    </source>
</reference>
<gene>
    <name evidence="2" type="ORF">theurythT_21110</name>
</gene>
<dbReference type="RefSeq" id="WP_284208029.1">
    <property type="nucleotide sequence ID" value="NZ_BSSU01000010.1"/>
</dbReference>
<name>A0ABQ6H567_9GAMM</name>
<sequence length="173" mass="19975">MSFNKTNRKIHKWGSIIIALPILIVLISGILLLVRKDFDYLQPPSQQGVSTTPTVSFEQMLEQVKSIKKAEVNSWQDIDRLDVRPSKGITKVRTKSQWEVQIDNESGDILQVAYRRSDFLESLHDGTFFFNNANLWLMLPSGIVLLVLWLTGLYLFCQPYLKKAKKKRKHKGE</sequence>
<feature type="transmembrane region" description="Helical" evidence="1">
    <location>
        <begin position="135"/>
        <end position="157"/>
    </location>
</feature>
<proteinExistence type="predicted"/>
<dbReference type="Pfam" id="PF03929">
    <property type="entry name" value="PepSY_TM"/>
    <property type="match status" value="1"/>
</dbReference>
<keyword evidence="1" id="KW-0472">Membrane</keyword>
<keyword evidence="3" id="KW-1185">Reference proteome</keyword>
<evidence type="ECO:0000313" key="2">
    <source>
        <dbReference type="EMBL" id="GLX82659.1"/>
    </source>
</evidence>
<evidence type="ECO:0000256" key="1">
    <source>
        <dbReference type="SAM" id="Phobius"/>
    </source>
</evidence>
<accession>A0ABQ6H567</accession>
<evidence type="ECO:0008006" key="4">
    <source>
        <dbReference type="Google" id="ProtNLM"/>
    </source>
</evidence>
<keyword evidence="1" id="KW-0812">Transmembrane</keyword>
<feature type="transmembrane region" description="Helical" evidence="1">
    <location>
        <begin position="12"/>
        <end position="34"/>
    </location>
</feature>